<feature type="repeat" description="WD" evidence="3">
    <location>
        <begin position="758"/>
        <end position="799"/>
    </location>
</feature>
<dbReference type="InterPro" id="IPR019775">
    <property type="entry name" value="WD40_repeat_CS"/>
</dbReference>
<evidence type="ECO:0008006" key="8">
    <source>
        <dbReference type="Google" id="ProtNLM"/>
    </source>
</evidence>
<feature type="repeat" description="WD" evidence="3">
    <location>
        <begin position="672"/>
        <end position="713"/>
    </location>
</feature>
<evidence type="ECO:0000313" key="7">
    <source>
        <dbReference type="Proteomes" id="UP000054279"/>
    </source>
</evidence>
<dbReference type="InterPro" id="IPR055442">
    <property type="entry name" value="Beta-prop_EML-like_2nd"/>
</dbReference>
<dbReference type="FunFam" id="2.130.10.10:FF:000228">
    <property type="entry name" value="COMPASS-like H3K4 histone methylase component WDR5A"/>
    <property type="match status" value="1"/>
</dbReference>
<keyword evidence="1 3" id="KW-0853">WD repeat</keyword>
<dbReference type="InterPro" id="IPR027417">
    <property type="entry name" value="P-loop_NTPase"/>
</dbReference>
<gene>
    <name evidence="6" type="ORF">M422DRAFT_176779</name>
</gene>
<dbReference type="PANTHER" id="PTHR19879:SF9">
    <property type="entry name" value="TRANSCRIPTION INITIATION FACTOR TFIID SUBUNIT 5"/>
    <property type="match status" value="1"/>
</dbReference>
<dbReference type="HOGENOM" id="CLU_000288_6_3_1"/>
<protein>
    <recommendedName>
        <fullName evidence="8">NACHT domain-containing protein</fullName>
    </recommendedName>
</protein>
<evidence type="ECO:0000256" key="2">
    <source>
        <dbReference type="ARBA" id="ARBA00022737"/>
    </source>
</evidence>
<name>A0A0C9U5Q2_SPHS4</name>
<feature type="repeat" description="WD" evidence="3">
    <location>
        <begin position="930"/>
        <end position="971"/>
    </location>
</feature>
<dbReference type="InterPro" id="IPR011047">
    <property type="entry name" value="Quinoprotein_ADH-like_sf"/>
</dbReference>
<keyword evidence="7" id="KW-1185">Reference proteome</keyword>
<feature type="domain" description="Nephrocystin 3-like N-terminal" evidence="5">
    <location>
        <begin position="4"/>
        <end position="169"/>
    </location>
</feature>
<evidence type="ECO:0000259" key="5">
    <source>
        <dbReference type="Pfam" id="PF24883"/>
    </source>
</evidence>
<dbReference type="CDD" id="cd00200">
    <property type="entry name" value="WD40"/>
    <property type="match status" value="3"/>
</dbReference>
<dbReference type="Pfam" id="PF23414">
    <property type="entry name" value="Beta-prop_EML_2"/>
    <property type="match status" value="1"/>
</dbReference>
<dbReference type="Pfam" id="PF00400">
    <property type="entry name" value="WD40"/>
    <property type="match status" value="8"/>
</dbReference>
<dbReference type="OrthoDB" id="538223at2759"/>
<evidence type="ECO:0000256" key="3">
    <source>
        <dbReference type="PROSITE-ProRule" id="PRU00221"/>
    </source>
</evidence>
<evidence type="ECO:0000256" key="1">
    <source>
        <dbReference type="ARBA" id="ARBA00022574"/>
    </source>
</evidence>
<dbReference type="EMBL" id="KN837161">
    <property type="protein sequence ID" value="KIJ38308.1"/>
    <property type="molecule type" value="Genomic_DNA"/>
</dbReference>
<dbReference type="SUPFAM" id="SSF52540">
    <property type="entry name" value="P-loop containing nucleoside triphosphate hydrolases"/>
    <property type="match status" value="1"/>
</dbReference>
<feature type="repeat" description="WD" evidence="3">
    <location>
        <begin position="973"/>
        <end position="1014"/>
    </location>
</feature>
<feature type="repeat" description="WD" evidence="3">
    <location>
        <begin position="715"/>
        <end position="756"/>
    </location>
</feature>
<dbReference type="PROSITE" id="PS50082">
    <property type="entry name" value="WD_REPEATS_2"/>
    <property type="match status" value="13"/>
</dbReference>
<feature type="repeat" description="WD" evidence="3">
    <location>
        <begin position="586"/>
        <end position="627"/>
    </location>
</feature>
<dbReference type="Gene3D" id="2.130.10.10">
    <property type="entry name" value="YVTN repeat-like/Quinoprotein amine dehydrogenase"/>
    <property type="match status" value="6"/>
</dbReference>
<sequence length="1251" mass="138678">CLTGTRQHIFDSVDSWLHDEKSNLLWISGSPGAGKSAVASSLVSWIGHRNCVRFFFKRDIPYFRNPLNVWRTIAYQLAIVNIHIGIYLDKYLEKEPTYLGNGQCTDDFKIFIVEAFKSIPSENLSQAPIIIIDALDECDTSEEQKMFLNSLADWAKEPEFNFKMIVTSRNQKEIQDAIGDCSYHLHIHTGEAVDTASTQDIQIFLRDRFQQLKVDLRNFPNAINQMSQYAAGLFIWAKLAISYISAGVATQRLENVLMNMGQLGQVKNDNNLNLDRLYAQILYSIFENCTQKEKKQYEMILGSLIYARSPLSINILEVIFDNHESKIISEVIFTALGKFSPLLLSLDLNDRDAPLYLCHLSLQDFFQEDPQEGTYSKDLPLEPQLDICHVTSTENLAYICIGLLRYINKELHFNMGQLESSYIANKNITGLSQRLDKLISKPLRFSCQWWHEHLPDNMHTCSNGGKLLKEAGIFMKNKLLFWLEVMSLTEQIPAAAGAMQYAKDIFKASFDMILNNSELGDICQDISCFIFYFKKAIETSTPHIYLSALPMAPLMSLLRQGYEKDFQRVLSIVNDRRKGWLREVQVLEQGAAVLTVAFSPDGKHIVSGSSDRAIQMWDAKTGEAVGEPLQGHQDVVSTVTFSPDGKLIVSGSLDKTIQMWDTKTGEAVGEPLKGHQHSVLTVAFSPDGKHIVSGSSDKTIQMWDAKTGEAVGEPLQGLQDSVLTVAFSPDGKHIVSGSLDKAIQIWDAKTGEAVGEPLQGHQDSVSTVAFSPDGKHIVSGSWDKTIQMWDAKTGEAVGEPLQGHQKSVSTVAVSPDGKHIVSGSLDKTIRMWDAKTGEAVAEPLQGHQDSVSTVAFSPDGKHIVSGSWDKTIRMWDAKTGEVVGEHSQRHQDSVLTVAFSPDGKHIVSGSLDKTIRIWDAKTGEAVGEPLQGHQDSIETVAFSPDGKHIVSGSYDKTIQIWDAKTGEAVGEPLEGHQHSVSTATFSPDGKHIVSGSMDKTIQMWDAKTGEAVGEPLQEHQDSVWTVAFSPDGKHIVSGSSDKTIRMWDVKTGEAVGEPLQGHQDSVSIVAFSPDGKHIVSGSLDKTIQMWDAKTGEAVGEPLQGHQDSVLTVAFSPDGKHIVSGSLDKTIRMWDAKTGEAVCDPLQGHQDSVWTPISLALSHDAHQTSCFTHQCFINTDGWLCLPKSPDLELQPDKLLFWIPHESRQGLWWPGNTAVISQYPLQLDLSNFHHGEDWTTCYVKNDCPKCHVK</sequence>
<feature type="repeat" description="WD" evidence="3">
    <location>
        <begin position="844"/>
        <end position="885"/>
    </location>
</feature>
<dbReference type="InterPro" id="IPR015943">
    <property type="entry name" value="WD40/YVTN_repeat-like_dom_sf"/>
</dbReference>
<dbReference type="PANTHER" id="PTHR19879">
    <property type="entry name" value="TRANSCRIPTION INITIATION FACTOR TFIID"/>
    <property type="match status" value="1"/>
</dbReference>
<evidence type="ECO:0000313" key="6">
    <source>
        <dbReference type="EMBL" id="KIJ38308.1"/>
    </source>
</evidence>
<feature type="domain" description="EML-like second beta-propeller" evidence="4">
    <location>
        <begin position="854"/>
        <end position="1024"/>
    </location>
</feature>
<dbReference type="InterPro" id="IPR001680">
    <property type="entry name" value="WD40_rpt"/>
</dbReference>
<accession>A0A0C9U5Q2</accession>
<keyword evidence="2" id="KW-0677">Repeat</keyword>
<dbReference type="Proteomes" id="UP000054279">
    <property type="component" value="Unassembled WGS sequence"/>
</dbReference>
<feature type="repeat" description="WD" evidence="3">
    <location>
        <begin position="1059"/>
        <end position="1100"/>
    </location>
</feature>
<proteinExistence type="predicted"/>
<dbReference type="SMART" id="SM00320">
    <property type="entry name" value="WD40"/>
    <property type="match status" value="13"/>
</dbReference>
<dbReference type="SUPFAM" id="SSF50998">
    <property type="entry name" value="Quinoprotein alcohol dehydrogenase-like"/>
    <property type="match status" value="2"/>
</dbReference>
<dbReference type="Gene3D" id="3.40.50.300">
    <property type="entry name" value="P-loop containing nucleotide triphosphate hydrolases"/>
    <property type="match status" value="1"/>
</dbReference>
<feature type="repeat" description="WD" evidence="3">
    <location>
        <begin position="1102"/>
        <end position="1143"/>
    </location>
</feature>
<feature type="non-terminal residue" evidence="6">
    <location>
        <position position="1"/>
    </location>
</feature>
<reference evidence="6 7" key="1">
    <citation type="submission" date="2014-06" db="EMBL/GenBank/DDBJ databases">
        <title>Evolutionary Origins and Diversification of the Mycorrhizal Mutualists.</title>
        <authorList>
            <consortium name="DOE Joint Genome Institute"/>
            <consortium name="Mycorrhizal Genomics Consortium"/>
            <person name="Kohler A."/>
            <person name="Kuo A."/>
            <person name="Nagy L.G."/>
            <person name="Floudas D."/>
            <person name="Copeland A."/>
            <person name="Barry K.W."/>
            <person name="Cichocki N."/>
            <person name="Veneault-Fourrey C."/>
            <person name="LaButti K."/>
            <person name="Lindquist E.A."/>
            <person name="Lipzen A."/>
            <person name="Lundell T."/>
            <person name="Morin E."/>
            <person name="Murat C."/>
            <person name="Riley R."/>
            <person name="Ohm R."/>
            <person name="Sun H."/>
            <person name="Tunlid A."/>
            <person name="Henrissat B."/>
            <person name="Grigoriev I.V."/>
            <person name="Hibbett D.S."/>
            <person name="Martin F."/>
        </authorList>
    </citation>
    <scope>NUCLEOTIDE SEQUENCE [LARGE SCALE GENOMIC DNA]</scope>
    <source>
        <strain evidence="6 7">SS14</strain>
    </source>
</reference>
<dbReference type="GO" id="GO:0035097">
    <property type="term" value="C:histone methyltransferase complex"/>
    <property type="evidence" value="ECO:0007669"/>
    <property type="project" value="UniProtKB-ARBA"/>
</dbReference>
<organism evidence="6 7">
    <name type="scientific">Sphaerobolus stellatus (strain SS14)</name>
    <dbReference type="NCBI Taxonomy" id="990650"/>
    <lineage>
        <taxon>Eukaryota</taxon>
        <taxon>Fungi</taxon>
        <taxon>Dikarya</taxon>
        <taxon>Basidiomycota</taxon>
        <taxon>Agaricomycotina</taxon>
        <taxon>Agaricomycetes</taxon>
        <taxon>Phallomycetidae</taxon>
        <taxon>Geastrales</taxon>
        <taxon>Sphaerobolaceae</taxon>
        <taxon>Sphaerobolus</taxon>
    </lineage>
</organism>
<dbReference type="InterPro" id="IPR020472">
    <property type="entry name" value="WD40_PAC1"/>
</dbReference>
<dbReference type="AlphaFoldDB" id="A0A0C9U5Q2"/>
<dbReference type="InterPro" id="IPR056884">
    <property type="entry name" value="NPHP3-like_N"/>
</dbReference>
<dbReference type="PROSITE" id="PS00678">
    <property type="entry name" value="WD_REPEATS_1"/>
    <property type="match status" value="13"/>
</dbReference>
<feature type="repeat" description="WD" evidence="3">
    <location>
        <begin position="801"/>
        <end position="842"/>
    </location>
</feature>
<evidence type="ECO:0000259" key="4">
    <source>
        <dbReference type="Pfam" id="PF23414"/>
    </source>
</evidence>
<feature type="repeat" description="WD" evidence="3">
    <location>
        <begin position="629"/>
        <end position="670"/>
    </location>
</feature>
<dbReference type="PRINTS" id="PR00320">
    <property type="entry name" value="GPROTEINBRPT"/>
</dbReference>
<feature type="repeat" description="WD" evidence="3">
    <location>
        <begin position="1016"/>
        <end position="1057"/>
    </location>
</feature>
<dbReference type="PROSITE" id="PS50294">
    <property type="entry name" value="WD_REPEATS_REGION"/>
    <property type="match status" value="13"/>
</dbReference>
<dbReference type="Pfam" id="PF24883">
    <property type="entry name" value="NPHP3_N"/>
    <property type="match status" value="1"/>
</dbReference>
<feature type="repeat" description="WD" evidence="3">
    <location>
        <begin position="887"/>
        <end position="928"/>
    </location>
</feature>
<dbReference type="SUPFAM" id="SSF82171">
    <property type="entry name" value="DPP6 N-terminal domain-like"/>
    <property type="match status" value="1"/>
</dbReference>